<dbReference type="PROSITE" id="PS01199">
    <property type="entry name" value="RIBOSOMAL_L1"/>
    <property type="match status" value="1"/>
</dbReference>
<dbReference type="Pfam" id="PF00687">
    <property type="entry name" value="Ribosomal_L1"/>
    <property type="match status" value="1"/>
</dbReference>
<dbReference type="InterPro" id="IPR028364">
    <property type="entry name" value="Ribosomal_uL1/biogenesis"/>
</dbReference>
<dbReference type="InterPro" id="IPR023674">
    <property type="entry name" value="Ribosomal_uL1-like"/>
</dbReference>
<dbReference type="Proteomes" id="UP000034854">
    <property type="component" value="Unassembled WGS sequence"/>
</dbReference>
<keyword evidence="4 6" id="KW-0689">Ribosomal protein</keyword>
<keyword evidence="3" id="KW-0810">Translation regulation</keyword>
<feature type="compositionally biased region" description="Basic and acidic residues" evidence="7">
    <location>
        <begin position="33"/>
        <end position="55"/>
    </location>
</feature>
<keyword evidence="2" id="KW-0678">Repressor</keyword>
<dbReference type="EMBL" id="LCAG01000002">
    <property type="protein sequence ID" value="KKR87968.1"/>
    <property type="molecule type" value="Genomic_DNA"/>
</dbReference>
<reference evidence="8 9" key="1">
    <citation type="journal article" date="2015" name="Nature">
        <title>rRNA introns, odd ribosomes, and small enigmatic genomes across a large radiation of phyla.</title>
        <authorList>
            <person name="Brown C.T."/>
            <person name="Hug L.A."/>
            <person name="Thomas B.C."/>
            <person name="Sharon I."/>
            <person name="Castelle C.J."/>
            <person name="Singh A."/>
            <person name="Wilkins M.J."/>
            <person name="Williams K.H."/>
            <person name="Banfield J.F."/>
        </authorList>
    </citation>
    <scope>NUCLEOTIDE SEQUENCE [LARGE SCALE GENOMIC DNA]</scope>
</reference>
<dbReference type="InterPro" id="IPR016095">
    <property type="entry name" value="Ribosomal_uL1_3-a/b-sand"/>
</dbReference>
<sequence length="314" mass="34271">MGTTRIKVIDLSSDEKQIKTSRKHAEKLTSAAKIKEDKKEKPATTEKSEEKRTDTETTQTKTESTEETPPDTQESASSIKPSVPSVVAKKQSSHHHGAKYLQAKKLIENKPYKVKEAIELLPKTSTVKFDSAVEIHLNVSEKNLKGNVNFPHSFGAKQKKLKYLIFTDLPSKALATEGKPIIWGDDATTANIESGKLKAGRDFDSVIASPKFMPRLAKIAKILGPKGMMPNPKNGTITEDFEKVISNSGESGYAYKSDPTAPIIHAKVGKFSQKPSDLEENLKTLTMAIGLSKIKKATLASTMGPAIKLDIASL</sequence>
<dbReference type="SUPFAM" id="SSF56808">
    <property type="entry name" value="Ribosomal protein L1"/>
    <property type="match status" value="1"/>
</dbReference>
<evidence type="ECO:0000256" key="4">
    <source>
        <dbReference type="ARBA" id="ARBA00022980"/>
    </source>
</evidence>
<evidence type="ECO:0000256" key="3">
    <source>
        <dbReference type="ARBA" id="ARBA00022845"/>
    </source>
</evidence>
<evidence type="ECO:0000256" key="2">
    <source>
        <dbReference type="ARBA" id="ARBA00022491"/>
    </source>
</evidence>
<gene>
    <name evidence="8" type="ORF">UU34_C0002G0085</name>
</gene>
<evidence type="ECO:0000256" key="7">
    <source>
        <dbReference type="SAM" id="MobiDB-lite"/>
    </source>
</evidence>
<comment type="caution">
    <text evidence="8">The sequence shown here is derived from an EMBL/GenBank/DDBJ whole genome shotgun (WGS) entry which is preliminary data.</text>
</comment>
<dbReference type="PANTHER" id="PTHR36427">
    <property type="entry name" value="54S RIBOSOMAL PROTEIN L1, MITOCHONDRIAL"/>
    <property type="match status" value="1"/>
</dbReference>
<dbReference type="GO" id="GO:0006417">
    <property type="term" value="P:regulation of translation"/>
    <property type="evidence" value="ECO:0007669"/>
    <property type="project" value="UniProtKB-KW"/>
</dbReference>
<dbReference type="Gene3D" id="3.40.50.790">
    <property type="match status" value="1"/>
</dbReference>
<organism evidence="8 9">
    <name type="scientific">Candidatus Curtissbacteria bacterium GW2011_GWA1_41_11</name>
    <dbReference type="NCBI Taxonomy" id="1618409"/>
    <lineage>
        <taxon>Bacteria</taxon>
        <taxon>Candidatus Curtissiibacteriota</taxon>
    </lineage>
</organism>
<dbReference type="Gene3D" id="3.30.190.20">
    <property type="match status" value="1"/>
</dbReference>
<dbReference type="GO" id="GO:1990904">
    <property type="term" value="C:ribonucleoprotein complex"/>
    <property type="evidence" value="ECO:0007669"/>
    <property type="project" value="UniProtKB-KW"/>
</dbReference>
<evidence type="ECO:0000313" key="8">
    <source>
        <dbReference type="EMBL" id="KKR87968.1"/>
    </source>
</evidence>
<feature type="region of interest" description="Disordered" evidence="7">
    <location>
        <begin position="1"/>
        <end position="99"/>
    </location>
</feature>
<dbReference type="CDD" id="cd00403">
    <property type="entry name" value="Ribosomal_L1"/>
    <property type="match status" value="1"/>
</dbReference>
<evidence type="ECO:0000313" key="9">
    <source>
        <dbReference type="Proteomes" id="UP000034854"/>
    </source>
</evidence>
<dbReference type="InterPro" id="IPR023673">
    <property type="entry name" value="Ribosomal_uL1_CS"/>
</dbReference>
<dbReference type="AlphaFoldDB" id="A0A0G0UGE6"/>
<evidence type="ECO:0000256" key="1">
    <source>
        <dbReference type="ARBA" id="ARBA00010531"/>
    </source>
</evidence>
<dbReference type="PATRIC" id="fig|1618409.3.peg.284"/>
<evidence type="ECO:0000256" key="6">
    <source>
        <dbReference type="RuleBase" id="RU000659"/>
    </source>
</evidence>
<keyword evidence="5 6" id="KW-0687">Ribonucleoprotein</keyword>
<protein>
    <recommendedName>
        <fullName evidence="6">Ribosomal protein</fullName>
    </recommendedName>
</protein>
<comment type="similarity">
    <text evidence="1 6">Belongs to the universal ribosomal protein uL1 family.</text>
</comment>
<proteinExistence type="inferred from homology"/>
<dbReference type="PANTHER" id="PTHR36427:SF3">
    <property type="entry name" value="LARGE RIBOSOMAL SUBUNIT PROTEIN UL1M"/>
    <property type="match status" value="1"/>
</dbReference>
<name>A0A0G0UGE6_9BACT</name>
<accession>A0A0G0UGE6</accession>
<dbReference type="GO" id="GO:0005840">
    <property type="term" value="C:ribosome"/>
    <property type="evidence" value="ECO:0007669"/>
    <property type="project" value="UniProtKB-KW"/>
</dbReference>
<evidence type="ECO:0000256" key="5">
    <source>
        <dbReference type="ARBA" id="ARBA00023274"/>
    </source>
</evidence>